<sequence>MLPDSDRFLLKKIARDAIHYGLANDTPMPLDTGCLPTSVLERQASFVTLFIAGALRGCIGSLTADYPLAEDVAKNAYAAAFRDHRFEPIAEPSVADLEIHISVLSEPQIIPCNSEYSLLEQLHPGRDGLIIEDGQYRATFLPAVWDAIPSPERFVHELKRKAGLDKDYWSETLLCYRYYTETF</sequence>
<name>A0A0A0BEC8_9GAMM</name>
<dbReference type="PANTHER" id="PTHR13016:SF0">
    <property type="entry name" value="AMME SYNDROME CANDIDATE GENE 1 PROTEIN"/>
    <property type="match status" value="1"/>
</dbReference>
<dbReference type="PROSITE" id="PS51112">
    <property type="entry name" value="AMMECR1"/>
    <property type="match status" value="1"/>
</dbReference>
<reference evidence="2 3" key="1">
    <citation type="submission" date="2014-09" db="EMBL/GenBank/DDBJ databases">
        <authorList>
            <person name="Grob C."/>
            <person name="Taubert M."/>
            <person name="Howat A.M."/>
            <person name="Burns O.J."/>
            <person name="Dixon J.L."/>
            <person name="Chen Y."/>
            <person name="Murrell J.C."/>
        </authorList>
    </citation>
    <scope>NUCLEOTIDE SEQUENCE [LARGE SCALE GENOMIC DNA]</scope>
    <source>
        <strain evidence="2">L4</strain>
    </source>
</reference>
<protein>
    <submittedName>
        <fullName evidence="2">Putative dioxygenase</fullName>
    </submittedName>
</protein>
<comment type="caution">
    <text evidence="2">The sequence shown here is derived from an EMBL/GenBank/DDBJ whole genome shotgun (WGS) entry which is preliminary data.</text>
</comment>
<dbReference type="InterPro" id="IPR023473">
    <property type="entry name" value="AMMECR1"/>
</dbReference>
<dbReference type="EMBL" id="JRQD01000003">
    <property type="protein sequence ID" value="KGM06888.1"/>
    <property type="molecule type" value="Genomic_DNA"/>
</dbReference>
<dbReference type="NCBIfam" id="TIGR04335">
    <property type="entry name" value="AmmeMemoSam_A"/>
    <property type="match status" value="1"/>
</dbReference>
<dbReference type="PANTHER" id="PTHR13016">
    <property type="entry name" value="AMMECR1 HOMOLOG"/>
    <property type="match status" value="1"/>
</dbReference>
<proteinExistence type="predicted"/>
<dbReference type="InterPro" id="IPR036071">
    <property type="entry name" value="AMMECR1_dom_sf"/>
</dbReference>
<dbReference type="GO" id="GO:0051213">
    <property type="term" value="F:dioxygenase activity"/>
    <property type="evidence" value="ECO:0007669"/>
    <property type="project" value="UniProtKB-KW"/>
</dbReference>
<evidence type="ECO:0000313" key="2">
    <source>
        <dbReference type="EMBL" id="KGM06888.1"/>
    </source>
</evidence>
<dbReference type="Pfam" id="PF01871">
    <property type="entry name" value="AMMECR1"/>
    <property type="match status" value="1"/>
</dbReference>
<dbReference type="Gene3D" id="3.30.700.20">
    <property type="entry name" value="Hypothetical protein ph0010, domain 1"/>
    <property type="match status" value="1"/>
</dbReference>
<evidence type="ECO:0000259" key="1">
    <source>
        <dbReference type="PROSITE" id="PS51112"/>
    </source>
</evidence>
<keyword evidence="2" id="KW-0560">Oxidoreductase</keyword>
<accession>A0A0A0BEC8</accession>
<organism evidence="2 3">
    <name type="scientific">Methylophaga thiooxydans</name>
    <dbReference type="NCBI Taxonomy" id="392484"/>
    <lineage>
        <taxon>Bacteria</taxon>
        <taxon>Pseudomonadati</taxon>
        <taxon>Pseudomonadota</taxon>
        <taxon>Gammaproteobacteria</taxon>
        <taxon>Thiotrichales</taxon>
        <taxon>Piscirickettsiaceae</taxon>
        <taxon>Methylophaga</taxon>
    </lineage>
</organism>
<keyword evidence="2" id="KW-0223">Dioxygenase</keyword>
<dbReference type="Proteomes" id="UP000029999">
    <property type="component" value="Unassembled WGS sequence"/>
</dbReference>
<dbReference type="InterPro" id="IPR002733">
    <property type="entry name" value="AMMECR1_domain"/>
</dbReference>
<gene>
    <name evidence="2" type="ORF">LP43_1383</name>
</gene>
<evidence type="ECO:0000313" key="3">
    <source>
        <dbReference type="Proteomes" id="UP000029999"/>
    </source>
</evidence>
<dbReference type="InterPro" id="IPR027485">
    <property type="entry name" value="AMMECR1_N"/>
</dbReference>
<dbReference type="InterPro" id="IPR027623">
    <property type="entry name" value="AmmeMemoSam_A"/>
</dbReference>
<dbReference type="STRING" id="392484.LP43_1383"/>
<dbReference type="SUPFAM" id="SSF143447">
    <property type="entry name" value="AMMECR1-like"/>
    <property type="match status" value="1"/>
</dbReference>
<dbReference type="AlphaFoldDB" id="A0A0A0BEC8"/>
<feature type="domain" description="AMMECR1" evidence="1">
    <location>
        <begin position="4"/>
        <end position="183"/>
    </location>
</feature>
<dbReference type="Gene3D" id="3.30.1490.150">
    <property type="entry name" value="Hypothetical protein ph0010, domain 2"/>
    <property type="match status" value="1"/>
</dbReference>